<keyword evidence="2 6" id="KW-0812">Transmembrane</keyword>
<feature type="transmembrane region" description="Helical" evidence="6">
    <location>
        <begin position="372"/>
        <end position="396"/>
    </location>
</feature>
<feature type="transmembrane region" description="Helical" evidence="6">
    <location>
        <begin position="241"/>
        <end position="262"/>
    </location>
</feature>
<dbReference type="PANTHER" id="PTHR23507:SF1">
    <property type="entry name" value="FI18259P1-RELATED"/>
    <property type="match status" value="1"/>
</dbReference>
<feature type="transmembrane region" description="Helical" evidence="6">
    <location>
        <begin position="530"/>
        <end position="552"/>
    </location>
</feature>
<dbReference type="GeneID" id="113212728"/>
<feature type="compositionally biased region" description="Polar residues" evidence="5">
    <location>
        <begin position="11"/>
        <end position="23"/>
    </location>
</feature>
<feature type="transmembrane region" description="Helical" evidence="6">
    <location>
        <begin position="301"/>
        <end position="320"/>
    </location>
</feature>
<name>A0A9C6X6E5_FRAOC</name>
<dbReference type="KEGG" id="foc:113212728"/>
<sequence length="566" mass="63317">MHTGPKMDQSVGHSLNNKSNHSQQAEKETSPINSLVDNKKGEENEIDCLIEAKTKKVEEENDAHYTPKNHENKTLLFREDQHTPEDSQKQFNFWKLPAREKIAYARRSITVEPMLALFIIPSMLSNLATQNLNLEKACRVNLRFNDEVCDALSVRDTANYAFEESEVQKLTAGMAGWKMLVQSSLPAVLILFVGNWSDRHGRRKPCMLLPIVGEFCTSIGLLVCTFFYYELPIEAATFVEAVFPAMTGGWCVMFMSVFTYISDVTTEEDRTFRIGVVNIFFSIGMPIGIALSGILYQVIGFYGVFGTASCMYMCSFWYGYTQIHEEPKAWPCDRPKPKGILAFLADFFDVRVLSETFNTAFKNGEKGRRLQVILLMLVALLLIGPVHGETTVAYLFVRRKWNWDELEFSIFSTYCVVLNLIGTLVTVGLFSAVLKFHDSAIGMIACASKISAALLYAFSTSVPMVCFAPILDMMSGTSFITMRALASKLVANDELGKVNSLFGVGEALMPVVCGPLYSKVYQMTVDTLPGTFLLLSAGITLPVFGIFGWYYYAASRENRLSVGRVH</sequence>
<feature type="transmembrane region" description="Helical" evidence="6">
    <location>
        <begin position="408"/>
        <end position="433"/>
    </location>
</feature>
<dbReference type="Proteomes" id="UP000504606">
    <property type="component" value="Unplaced"/>
</dbReference>
<evidence type="ECO:0000256" key="3">
    <source>
        <dbReference type="ARBA" id="ARBA00022989"/>
    </source>
</evidence>
<evidence type="ECO:0000256" key="1">
    <source>
        <dbReference type="ARBA" id="ARBA00004141"/>
    </source>
</evidence>
<proteinExistence type="predicted"/>
<dbReference type="GO" id="GO:0016020">
    <property type="term" value="C:membrane"/>
    <property type="evidence" value="ECO:0007669"/>
    <property type="project" value="UniProtKB-SubCell"/>
</dbReference>
<feature type="transmembrane region" description="Helical" evidence="6">
    <location>
        <begin position="208"/>
        <end position="229"/>
    </location>
</feature>
<dbReference type="RefSeq" id="XP_052129997.1">
    <property type="nucleotide sequence ID" value="XM_052274037.1"/>
</dbReference>
<dbReference type="RefSeq" id="XP_052129996.1">
    <property type="nucleotide sequence ID" value="XM_052274036.1"/>
</dbReference>
<keyword evidence="3 6" id="KW-1133">Transmembrane helix</keyword>
<feature type="region of interest" description="Disordered" evidence="5">
    <location>
        <begin position="1"/>
        <end position="40"/>
    </location>
</feature>
<evidence type="ECO:0000313" key="11">
    <source>
        <dbReference type="RefSeq" id="XP_052129996.1"/>
    </source>
</evidence>
<dbReference type="RefSeq" id="XP_052129993.1">
    <property type="nucleotide sequence ID" value="XM_052274033.1"/>
</dbReference>
<dbReference type="Gene3D" id="1.20.1250.20">
    <property type="entry name" value="MFS general substrate transporter like domains"/>
    <property type="match status" value="1"/>
</dbReference>
<accession>A0A9C6X6E5</accession>
<evidence type="ECO:0000256" key="5">
    <source>
        <dbReference type="SAM" id="MobiDB-lite"/>
    </source>
</evidence>
<evidence type="ECO:0000313" key="8">
    <source>
        <dbReference type="RefSeq" id="XP_052129993.1"/>
    </source>
</evidence>
<evidence type="ECO:0000256" key="6">
    <source>
        <dbReference type="SAM" id="Phobius"/>
    </source>
</evidence>
<evidence type="ECO:0000256" key="2">
    <source>
        <dbReference type="ARBA" id="ARBA00022692"/>
    </source>
</evidence>
<keyword evidence="4 6" id="KW-0472">Membrane</keyword>
<dbReference type="GO" id="GO:0022857">
    <property type="term" value="F:transmembrane transporter activity"/>
    <property type="evidence" value="ECO:0007669"/>
    <property type="project" value="InterPro"/>
</dbReference>
<dbReference type="AlphaFoldDB" id="A0A9C6X6E5"/>
<dbReference type="PANTHER" id="PTHR23507">
    <property type="entry name" value="ZGC:174356"/>
    <property type="match status" value="1"/>
</dbReference>
<dbReference type="RefSeq" id="XP_052129994.1">
    <property type="nucleotide sequence ID" value="XM_052274034.1"/>
</dbReference>
<dbReference type="InterPro" id="IPR011701">
    <property type="entry name" value="MFS"/>
</dbReference>
<keyword evidence="7" id="KW-1185">Reference proteome</keyword>
<feature type="transmembrane region" description="Helical" evidence="6">
    <location>
        <begin position="274"/>
        <end position="295"/>
    </location>
</feature>
<dbReference type="Pfam" id="PF07690">
    <property type="entry name" value="MFS_1"/>
    <property type="match status" value="1"/>
</dbReference>
<dbReference type="InterPro" id="IPR036259">
    <property type="entry name" value="MFS_trans_sf"/>
</dbReference>
<evidence type="ECO:0000313" key="9">
    <source>
        <dbReference type="RefSeq" id="XP_052129994.1"/>
    </source>
</evidence>
<reference evidence="8 9" key="1">
    <citation type="submission" date="2025-04" db="UniProtKB">
        <authorList>
            <consortium name="RefSeq"/>
        </authorList>
    </citation>
    <scope>IDENTIFICATION</scope>
    <source>
        <tissue evidence="8 9">Whole organism</tissue>
    </source>
</reference>
<dbReference type="SUPFAM" id="SSF103473">
    <property type="entry name" value="MFS general substrate transporter"/>
    <property type="match status" value="1"/>
</dbReference>
<evidence type="ECO:0000256" key="4">
    <source>
        <dbReference type="ARBA" id="ARBA00023136"/>
    </source>
</evidence>
<protein>
    <submittedName>
        <fullName evidence="8">Proton-coupled folate transporter isoform X1</fullName>
    </submittedName>
    <submittedName>
        <fullName evidence="9 11">Proton-coupled folate transporter isoform X2</fullName>
    </submittedName>
    <submittedName>
        <fullName evidence="10">Proton-coupled folate transporter isoform X3</fullName>
    </submittedName>
</protein>
<organism evidence="7 12">
    <name type="scientific">Frankliniella occidentalis</name>
    <name type="common">Western flower thrips</name>
    <name type="synonym">Euthrips occidentalis</name>
    <dbReference type="NCBI Taxonomy" id="133901"/>
    <lineage>
        <taxon>Eukaryota</taxon>
        <taxon>Metazoa</taxon>
        <taxon>Ecdysozoa</taxon>
        <taxon>Arthropoda</taxon>
        <taxon>Hexapoda</taxon>
        <taxon>Insecta</taxon>
        <taxon>Pterygota</taxon>
        <taxon>Neoptera</taxon>
        <taxon>Paraneoptera</taxon>
        <taxon>Thysanoptera</taxon>
        <taxon>Terebrantia</taxon>
        <taxon>Thripoidea</taxon>
        <taxon>Thripidae</taxon>
        <taxon>Frankliniella</taxon>
    </lineage>
</organism>
<comment type="subcellular location">
    <subcellularLocation>
        <location evidence="1">Membrane</location>
        <topology evidence="1">Multi-pass membrane protein</topology>
    </subcellularLocation>
</comment>
<gene>
    <name evidence="8 9 10 11 12" type="primary">LOC113212728</name>
</gene>
<dbReference type="RefSeq" id="XP_052129995.1">
    <property type="nucleotide sequence ID" value="XM_052274035.1"/>
</dbReference>
<evidence type="ECO:0000313" key="7">
    <source>
        <dbReference type="Proteomes" id="UP000504606"/>
    </source>
</evidence>
<evidence type="ECO:0000313" key="10">
    <source>
        <dbReference type="RefSeq" id="XP_052129995.1"/>
    </source>
</evidence>
<evidence type="ECO:0000313" key="12">
    <source>
        <dbReference type="RefSeq" id="XP_052129997.1"/>
    </source>
</evidence>
<dbReference type="OrthoDB" id="3026777at2759"/>